<protein>
    <recommendedName>
        <fullName evidence="5">Recombinase domain-containing protein</fullName>
    </recommendedName>
</protein>
<reference evidence="2" key="1">
    <citation type="journal article" date="2014" name="Int. J. Syst. Evol. Microbiol.">
        <title>Complete genome of a new Firmicutes species belonging to the dominant human colonic microbiota ('Ruminococcus bicirculans') reveals two chromosomes and a selective capacity to utilize plant glucans.</title>
        <authorList>
            <consortium name="NISC Comparative Sequencing Program"/>
            <person name="Wegmann U."/>
            <person name="Louis P."/>
            <person name="Goesmann A."/>
            <person name="Henrissat B."/>
            <person name="Duncan S.H."/>
            <person name="Flint H.J."/>
        </authorList>
    </citation>
    <scope>NUCLEOTIDE SEQUENCE</scope>
    <source>
        <strain evidence="2">NBRC 107715</strain>
    </source>
</reference>
<name>A0A512JAK9_9HYPH</name>
<comment type="caution">
    <text evidence="1">The sequence shown here is derived from an EMBL/GenBank/DDBJ whole genome shotgun (WGS) entry which is preliminary data.</text>
</comment>
<reference evidence="1 3" key="3">
    <citation type="submission" date="2019-07" db="EMBL/GenBank/DDBJ databases">
        <title>Whole genome shotgun sequence of Methylobacterium oxalidis NBRC 107715.</title>
        <authorList>
            <person name="Hosoyama A."/>
            <person name="Uohara A."/>
            <person name="Ohji S."/>
            <person name="Ichikawa N."/>
        </authorList>
    </citation>
    <scope>NUCLEOTIDE SEQUENCE [LARGE SCALE GENOMIC DNA]</scope>
    <source>
        <strain evidence="1 3">NBRC 107715</strain>
    </source>
</reference>
<proteinExistence type="predicted"/>
<organism evidence="1 3">
    <name type="scientific">Methylobacterium oxalidis</name>
    <dbReference type="NCBI Taxonomy" id="944322"/>
    <lineage>
        <taxon>Bacteria</taxon>
        <taxon>Pseudomonadati</taxon>
        <taxon>Pseudomonadota</taxon>
        <taxon>Alphaproteobacteria</taxon>
        <taxon>Hyphomicrobiales</taxon>
        <taxon>Methylobacteriaceae</taxon>
        <taxon>Methylobacterium</taxon>
    </lineage>
</organism>
<evidence type="ECO:0000313" key="2">
    <source>
        <dbReference type="EMBL" id="GLS64553.1"/>
    </source>
</evidence>
<dbReference type="AlphaFoldDB" id="A0A512JAK9"/>
<dbReference type="OrthoDB" id="2290206at2"/>
<dbReference type="Proteomes" id="UP001156856">
    <property type="component" value="Unassembled WGS sequence"/>
</dbReference>
<evidence type="ECO:0000313" key="3">
    <source>
        <dbReference type="Proteomes" id="UP000321960"/>
    </source>
</evidence>
<dbReference type="EMBL" id="BJZU01000129">
    <property type="protein sequence ID" value="GEP06945.1"/>
    <property type="molecule type" value="Genomic_DNA"/>
</dbReference>
<accession>A0A512JAK9</accession>
<reference evidence="2" key="4">
    <citation type="submission" date="2023-01" db="EMBL/GenBank/DDBJ databases">
        <title>Draft genome sequence of Methylobacterium oxalidis strain NBRC 107715.</title>
        <authorList>
            <person name="Sun Q."/>
            <person name="Mori K."/>
        </authorList>
    </citation>
    <scope>NUCLEOTIDE SEQUENCE</scope>
    <source>
        <strain evidence="2">NBRC 107715</strain>
    </source>
</reference>
<keyword evidence="4" id="KW-1185">Reference proteome</keyword>
<evidence type="ECO:0008006" key="5">
    <source>
        <dbReference type="Google" id="ProtNLM"/>
    </source>
</evidence>
<dbReference type="RefSeq" id="WP_147028445.1">
    <property type="nucleotide sequence ID" value="NZ_BJZU01000129.1"/>
</dbReference>
<sequence>MRLTLARMKAQRLEPAVRELQANGVTSLVGLAEGLSEHGVPCVKGNGAWTVVEVARLLARLIPLKEAA</sequence>
<reference evidence="4" key="2">
    <citation type="journal article" date="2019" name="Int. J. Syst. Evol. Microbiol.">
        <title>The Global Catalogue of Microorganisms (GCM) 10K type strain sequencing project: providing services to taxonomists for standard genome sequencing and annotation.</title>
        <authorList>
            <consortium name="The Broad Institute Genomics Platform"/>
            <consortium name="The Broad Institute Genome Sequencing Center for Infectious Disease"/>
            <person name="Wu L."/>
            <person name="Ma J."/>
        </authorList>
    </citation>
    <scope>NUCLEOTIDE SEQUENCE [LARGE SCALE GENOMIC DNA]</scope>
    <source>
        <strain evidence="4">NBRC 107715</strain>
    </source>
</reference>
<dbReference type="Proteomes" id="UP000321960">
    <property type="component" value="Unassembled WGS sequence"/>
</dbReference>
<dbReference type="EMBL" id="BSPK01000045">
    <property type="protein sequence ID" value="GLS64553.1"/>
    <property type="molecule type" value="Genomic_DNA"/>
</dbReference>
<evidence type="ECO:0000313" key="4">
    <source>
        <dbReference type="Proteomes" id="UP001156856"/>
    </source>
</evidence>
<evidence type="ECO:0000313" key="1">
    <source>
        <dbReference type="EMBL" id="GEP06945.1"/>
    </source>
</evidence>
<gene>
    <name evidence="2" type="ORF">GCM10007888_29340</name>
    <name evidence="1" type="ORF">MOX02_49830</name>
</gene>